<dbReference type="Pfam" id="PF01979">
    <property type="entry name" value="Amidohydro_1"/>
    <property type="match status" value="1"/>
</dbReference>
<dbReference type="NCBIfam" id="TIGR00221">
    <property type="entry name" value="nagA"/>
    <property type="match status" value="1"/>
</dbReference>
<dbReference type="EC" id="3.5.1.25" evidence="2"/>
<dbReference type="InterPro" id="IPR003764">
    <property type="entry name" value="GlcNAc_6-P_deAcase"/>
</dbReference>
<keyword evidence="15" id="KW-1185">Reference proteome</keyword>
<protein>
    <recommendedName>
        <fullName evidence="3">N-acetylglucosamine-6-phosphate deacetylase</fullName>
        <ecNumber evidence="2">3.5.1.25</ecNumber>
    </recommendedName>
</protein>
<name>A0A1M4S5E6_9LACT</name>
<organism evidence="14 15">
    <name type="scientific">Atopostipes suicloacalis DSM 15692</name>
    <dbReference type="NCBI Taxonomy" id="1121025"/>
    <lineage>
        <taxon>Bacteria</taxon>
        <taxon>Bacillati</taxon>
        <taxon>Bacillota</taxon>
        <taxon>Bacilli</taxon>
        <taxon>Lactobacillales</taxon>
        <taxon>Carnobacteriaceae</taxon>
        <taxon>Atopostipes</taxon>
    </lineage>
</organism>
<reference evidence="14 15" key="1">
    <citation type="submission" date="2016-11" db="EMBL/GenBank/DDBJ databases">
        <authorList>
            <person name="Jaros S."/>
            <person name="Januszkiewicz K."/>
            <person name="Wedrychowicz H."/>
        </authorList>
    </citation>
    <scope>NUCLEOTIDE SEQUENCE [LARGE SCALE GENOMIC DNA]</scope>
    <source>
        <strain evidence="14 15">DSM 15692</strain>
    </source>
</reference>
<feature type="active site" description="Proton donor/acceptor" evidence="10">
    <location>
        <position position="270"/>
    </location>
</feature>
<evidence type="ECO:0000256" key="1">
    <source>
        <dbReference type="ARBA" id="ARBA00010716"/>
    </source>
</evidence>
<dbReference type="AlphaFoldDB" id="A0A1M4S5E6"/>
<feature type="binding site" evidence="12">
    <location>
        <position position="212"/>
    </location>
    <ligand>
        <name>Zn(2+)</name>
        <dbReference type="ChEBI" id="CHEBI:29105"/>
    </ligand>
</feature>
<evidence type="ECO:0000256" key="2">
    <source>
        <dbReference type="ARBA" id="ARBA00011899"/>
    </source>
</evidence>
<evidence type="ECO:0000313" key="15">
    <source>
        <dbReference type="Proteomes" id="UP000184128"/>
    </source>
</evidence>
<evidence type="ECO:0000256" key="10">
    <source>
        <dbReference type="PIRSR" id="PIRSR038994-1"/>
    </source>
</evidence>
<evidence type="ECO:0000256" key="7">
    <source>
        <dbReference type="ARBA" id="ARBA00047647"/>
    </source>
</evidence>
<dbReference type="SUPFAM" id="SSF51556">
    <property type="entry name" value="Metallo-dependent hydrolases"/>
    <property type="match status" value="1"/>
</dbReference>
<dbReference type="GO" id="GO:0008448">
    <property type="term" value="F:N-acetylglucosamine-6-phosphate deacetylase activity"/>
    <property type="evidence" value="ECO:0007669"/>
    <property type="project" value="UniProtKB-EC"/>
</dbReference>
<evidence type="ECO:0000256" key="9">
    <source>
        <dbReference type="PIRNR" id="PIRNR038994"/>
    </source>
</evidence>
<keyword evidence="6 9" id="KW-0119">Carbohydrate metabolism</keyword>
<evidence type="ECO:0000313" key="14">
    <source>
        <dbReference type="EMBL" id="SHE27425.1"/>
    </source>
</evidence>
<dbReference type="RefSeq" id="WP_073294378.1">
    <property type="nucleotide sequence ID" value="NZ_FQUF01000002.1"/>
</dbReference>
<feature type="binding site" evidence="11">
    <location>
        <position position="139"/>
    </location>
    <ligand>
        <name>substrate</name>
    </ligand>
</feature>
<dbReference type="Proteomes" id="UP000184128">
    <property type="component" value="Unassembled WGS sequence"/>
</dbReference>
<dbReference type="GO" id="GO:0006046">
    <property type="term" value="P:N-acetylglucosamine catabolic process"/>
    <property type="evidence" value="ECO:0007669"/>
    <property type="project" value="TreeGrafter"/>
</dbReference>
<dbReference type="SUPFAM" id="SSF51338">
    <property type="entry name" value="Composite domain of metallo-dependent hydrolases"/>
    <property type="match status" value="1"/>
</dbReference>
<feature type="binding site" evidence="12">
    <location>
        <position position="128"/>
    </location>
    <ligand>
        <name>Zn(2+)</name>
        <dbReference type="ChEBI" id="CHEBI:29105"/>
    </ligand>
</feature>
<feature type="binding site" evidence="11">
    <location>
        <position position="247"/>
    </location>
    <ligand>
        <name>substrate</name>
    </ligand>
</feature>
<dbReference type="InterPro" id="IPR006680">
    <property type="entry name" value="Amidohydro-rel"/>
</dbReference>
<dbReference type="FunFam" id="3.20.20.140:FF:000004">
    <property type="entry name" value="N-acetylglucosamine-6-phosphate deacetylase"/>
    <property type="match status" value="1"/>
</dbReference>
<keyword evidence="5 9" id="KW-0378">Hydrolase</keyword>
<feature type="domain" description="Amidohydrolase-related" evidence="13">
    <location>
        <begin position="52"/>
        <end position="374"/>
    </location>
</feature>
<feature type="binding site" evidence="12">
    <location>
        <position position="194"/>
    </location>
    <ligand>
        <name>Zn(2+)</name>
        <dbReference type="ChEBI" id="CHEBI:29105"/>
    </ligand>
</feature>
<comment type="catalytic activity">
    <reaction evidence="7">
        <text>N-acetyl-D-glucosamine 6-phosphate + H2O = D-glucosamine 6-phosphate + acetate</text>
        <dbReference type="Rhea" id="RHEA:22936"/>
        <dbReference type="ChEBI" id="CHEBI:15377"/>
        <dbReference type="ChEBI" id="CHEBI:30089"/>
        <dbReference type="ChEBI" id="CHEBI:57513"/>
        <dbReference type="ChEBI" id="CHEBI:58725"/>
        <dbReference type="EC" id="3.5.1.25"/>
    </reaction>
</comment>
<feature type="binding site" evidence="11">
    <location>
        <begin position="303"/>
        <end position="305"/>
    </location>
    <ligand>
        <name>substrate</name>
    </ligand>
</feature>
<evidence type="ECO:0000256" key="5">
    <source>
        <dbReference type="ARBA" id="ARBA00022801"/>
    </source>
</evidence>
<comment type="similarity">
    <text evidence="1 9">Belongs to the metallo-dependent hydrolases superfamily. NagA family.</text>
</comment>
<accession>A0A1M4S5E6</accession>
<evidence type="ECO:0000256" key="3">
    <source>
        <dbReference type="ARBA" id="ARBA00018029"/>
    </source>
</evidence>
<dbReference type="GO" id="GO:0046872">
    <property type="term" value="F:metal ion binding"/>
    <property type="evidence" value="ECO:0007669"/>
    <property type="project" value="UniProtKB-KW"/>
</dbReference>
<evidence type="ECO:0000256" key="12">
    <source>
        <dbReference type="PIRSR" id="PIRSR038994-3"/>
    </source>
</evidence>
<comment type="pathway">
    <text evidence="8">Amino-sugar metabolism; N-acetylneuraminate degradation; D-fructose 6-phosphate from N-acetylneuraminate: step 4/5.</text>
</comment>
<evidence type="ECO:0000259" key="13">
    <source>
        <dbReference type="Pfam" id="PF01979"/>
    </source>
</evidence>
<dbReference type="EMBL" id="FQUF01000002">
    <property type="protein sequence ID" value="SHE27425.1"/>
    <property type="molecule type" value="Genomic_DNA"/>
</dbReference>
<dbReference type="OrthoDB" id="9776488at2"/>
<dbReference type="InterPro" id="IPR011059">
    <property type="entry name" value="Metal-dep_hydrolase_composite"/>
</dbReference>
<feature type="binding site" evidence="11">
    <location>
        <begin position="215"/>
        <end position="216"/>
    </location>
    <ligand>
        <name>substrate</name>
    </ligand>
</feature>
<dbReference type="PANTHER" id="PTHR11113">
    <property type="entry name" value="N-ACETYLGLUCOSAMINE-6-PHOSPHATE DEACETYLASE"/>
    <property type="match status" value="1"/>
</dbReference>
<proteinExistence type="inferred from homology"/>
<dbReference type="PANTHER" id="PTHR11113:SF14">
    <property type="entry name" value="N-ACETYLGLUCOSAMINE-6-PHOSPHATE DEACETYLASE"/>
    <property type="match status" value="1"/>
</dbReference>
<gene>
    <name evidence="14" type="ORF">SAMN02745249_00036</name>
</gene>
<dbReference type="CDD" id="cd00854">
    <property type="entry name" value="NagA"/>
    <property type="match status" value="1"/>
</dbReference>
<evidence type="ECO:0000256" key="11">
    <source>
        <dbReference type="PIRSR" id="PIRSR038994-2"/>
    </source>
</evidence>
<dbReference type="STRING" id="1121025.SAMN02745249_00036"/>
<sequence length="378" mass="41593">MSKVITNAKIYTGETVLEKGYIRFDEKVNVVDSMDHYEEKEDEQVIDGTGKTIIPGFIEVHSHGGYGSDTMDADPEVINEMAKKMLREGITSYFPTTMTQSDENIEKALAGIKEAKKTNPMIQGIHLEGPFVSPAYKGAQPEKYMRAADAETIERWNEISGGNIRLVTYAPEMGDVSAFEEYCLNHEIVLSAGHTGATYEQLEESKASHITHLFNGQLGIHHREAGVAGFGLLKEDVHVELIVDGFHIVPPMVKFAYKTKGADGIVLITDSMRAKGIPEGESELGGQKVFVKDKQARLENGSLAGSVLTFNDAFKNMIRFSGCSIEEAVKMSSVNQAKEFNLEEKGLLKTGKDADILVLNDELTVEQTILGGNVHEFK</sequence>
<dbReference type="PIRSF" id="PIRSF038994">
    <property type="entry name" value="NagA"/>
    <property type="match status" value="1"/>
</dbReference>
<evidence type="ECO:0000256" key="4">
    <source>
        <dbReference type="ARBA" id="ARBA00022723"/>
    </source>
</evidence>
<dbReference type="Gene3D" id="2.30.40.10">
    <property type="entry name" value="Urease, subunit C, domain 1"/>
    <property type="match status" value="1"/>
</dbReference>
<comment type="cofactor">
    <cofactor evidence="12">
        <name>a divalent metal cation</name>
        <dbReference type="ChEBI" id="CHEBI:60240"/>
    </cofactor>
    <text evidence="12">Binds 1 divalent metal cation per subunit.</text>
</comment>
<dbReference type="InterPro" id="IPR032466">
    <property type="entry name" value="Metal_Hydrolase"/>
</dbReference>
<evidence type="ECO:0000256" key="6">
    <source>
        <dbReference type="ARBA" id="ARBA00023277"/>
    </source>
</evidence>
<dbReference type="Gene3D" id="3.20.20.140">
    <property type="entry name" value="Metal-dependent hydrolases"/>
    <property type="match status" value="1"/>
</dbReference>
<keyword evidence="4 12" id="KW-0479">Metal-binding</keyword>
<evidence type="ECO:0000256" key="8">
    <source>
        <dbReference type="ARBA" id="ARBA00060590"/>
    </source>
</evidence>
<feature type="binding site" evidence="11">
    <location>
        <position position="223"/>
    </location>
    <ligand>
        <name>substrate</name>
    </ligand>
</feature>